<organism evidence="10 11">
    <name type="scientific">Sphagnum troendelagicum</name>
    <dbReference type="NCBI Taxonomy" id="128251"/>
    <lineage>
        <taxon>Eukaryota</taxon>
        <taxon>Viridiplantae</taxon>
        <taxon>Streptophyta</taxon>
        <taxon>Embryophyta</taxon>
        <taxon>Bryophyta</taxon>
        <taxon>Sphagnophytina</taxon>
        <taxon>Sphagnopsida</taxon>
        <taxon>Sphagnales</taxon>
        <taxon>Sphagnaceae</taxon>
        <taxon>Sphagnum</taxon>
    </lineage>
</organism>
<evidence type="ECO:0000256" key="2">
    <source>
        <dbReference type="ARBA" id="ARBA00005220"/>
    </source>
</evidence>
<evidence type="ECO:0000313" key="10">
    <source>
        <dbReference type="EMBL" id="CAK9208532.1"/>
    </source>
</evidence>
<sequence length="339" mass="36469">MCDPQWESHRQTLANCAIGFGKNAIGGKNGRIYVVTSNSDDNVENPVPGTLRYAASRNEPLWIIFANSMTIYLNQELFVTSYKTIDGRGATVIITGGASLSMVSVNNVIIHGLYIHNIVSTGPASIITSQSLVEQHGVADGDAIHIQTSNNIWVDHCFLAKAADGLIDCTDYSNLITISNNYFTAHDKVMLFGSHPNQVGDRNMHITVAFNKFGPGLVQRMPRVRFGYVQVLNNDYTSGWGIYAIGGSEDPTILSQGNVFNPANGNKEVTKRVNDGGGTYGGWQSWNWNSAGDVFLNGAYFVNSGAQEQTASVYAQAISVAPLSGQRTPAITAAAGPLN</sequence>
<dbReference type="Proteomes" id="UP001497512">
    <property type="component" value="Chromosome 17"/>
</dbReference>
<dbReference type="Gene3D" id="2.160.20.10">
    <property type="entry name" value="Single-stranded right-handed beta-helix, Pectin lyase-like"/>
    <property type="match status" value="1"/>
</dbReference>
<accession>A0ABP0TYH7</accession>
<reference evidence="10" key="1">
    <citation type="submission" date="2024-02" db="EMBL/GenBank/DDBJ databases">
        <authorList>
            <consortium name="ELIXIR-Norway"/>
            <consortium name="Elixir Norway"/>
        </authorList>
    </citation>
    <scope>NUCLEOTIDE SEQUENCE</scope>
</reference>
<keyword evidence="5" id="KW-0732">Signal</keyword>
<dbReference type="PANTHER" id="PTHR31683:SF187">
    <property type="entry name" value="PECTATE LYASE 18-RELATED"/>
    <property type="match status" value="1"/>
</dbReference>
<evidence type="ECO:0000256" key="5">
    <source>
        <dbReference type="ARBA" id="ARBA00022729"/>
    </source>
</evidence>
<comment type="similarity">
    <text evidence="8">Belongs to the polysaccharide lyase 1 family.</text>
</comment>
<keyword evidence="6 8" id="KW-0106">Calcium</keyword>
<dbReference type="Pfam" id="PF00544">
    <property type="entry name" value="Pectate_lyase_4"/>
    <property type="match status" value="1"/>
</dbReference>
<keyword evidence="7 8" id="KW-0456">Lyase</keyword>
<dbReference type="SUPFAM" id="SSF51126">
    <property type="entry name" value="Pectin lyase-like"/>
    <property type="match status" value="1"/>
</dbReference>
<dbReference type="EMBL" id="OZ019909">
    <property type="protein sequence ID" value="CAK9208532.1"/>
    <property type="molecule type" value="Genomic_DNA"/>
</dbReference>
<keyword evidence="11" id="KW-1185">Reference proteome</keyword>
<evidence type="ECO:0000256" key="7">
    <source>
        <dbReference type="ARBA" id="ARBA00023239"/>
    </source>
</evidence>
<comment type="catalytic activity">
    <reaction evidence="1 8">
        <text>Eliminative cleavage of (1-&gt;4)-alpha-D-galacturonan to give oligosaccharides with 4-deoxy-alpha-D-galact-4-enuronosyl groups at their non-reducing ends.</text>
        <dbReference type="EC" id="4.2.2.2"/>
    </reaction>
</comment>
<dbReference type="EC" id="4.2.2.2" evidence="3 8"/>
<dbReference type="InterPro" id="IPR002022">
    <property type="entry name" value="Pec_lyase"/>
</dbReference>
<dbReference type="InterPro" id="IPR018082">
    <property type="entry name" value="AmbAllergen"/>
</dbReference>
<evidence type="ECO:0000256" key="6">
    <source>
        <dbReference type="ARBA" id="ARBA00022837"/>
    </source>
</evidence>
<evidence type="ECO:0000256" key="4">
    <source>
        <dbReference type="ARBA" id="ARBA00022723"/>
    </source>
</evidence>
<evidence type="ECO:0000313" key="11">
    <source>
        <dbReference type="Proteomes" id="UP001497512"/>
    </source>
</evidence>
<keyword evidence="4 8" id="KW-0479">Metal-binding</keyword>
<evidence type="ECO:0000256" key="3">
    <source>
        <dbReference type="ARBA" id="ARBA00012272"/>
    </source>
</evidence>
<dbReference type="PRINTS" id="PR00807">
    <property type="entry name" value="AMBALLERGEN"/>
</dbReference>
<dbReference type="InterPro" id="IPR012334">
    <property type="entry name" value="Pectin_lyas_fold"/>
</dbReference>
<evidence type="ECO:0000259" key="9">
    <source>
        <dbReference type="SMART" id="SM00656"/>
    </source>
</evidence>
<dbReference type="InterPro" id="IPR011050">
    <property type="entry name" value="Pectin_lyase_fold/virulence"/>
</dbReference>
<proteinExistence type="inferred from homology"/>
<evidence type="ECO:0000256" key="1">
    <source>
        <dbReference type="ARBA" id="ARBA00000695"/>
    </source>
</evidence>
<gene>
    <name evidence="10" type="ORF">CSSPTR1EN2_LOCUS9230</name>
</gene>
<name>A0ABP0TYH7_9BRYO</name>
<protein>
    <recommendedName>
        <fullName evidence="3 8">Pectate lyase</fullName>
        <ecNumber evidence="3 8">4.2.2.2</ecNumber>
    </recommendedName>
</protein>
<dbReference type="SMART" id="SM00656">
    <property type="entry name" value="Amb_all"/>
    <property type="match status" value="1"/>
</dbReference>
<comment type="pathway">
    <text evidence="2 8">Glycan metabolism; pectin degradation; 2-dehydro-3-deoxy-D-gluconate from pectin: step 2/5.</text>
</comment>
<evidence type="ECO:0000256" key="8">
    <source>
        <dbReference type="RuleBase" id="RU361123"/>
    </source>
</evidence>
<comment type="cofactor">
    <cofactor evidence="8">
        <name>Ca(2+)</name>
        <dbReference type="ChEBI" id="CHEBI:29108"/>
    </cofactor>
    <text evidence="8">Binds 1 Ca(2+) ion. Required for its activity.</text>
</comment>
<dbReference type="PANTHER" id="PTHR31683">
    <property type="entry name" value="PECTATE LYASE 18-RELATED"/>
    <property type="match status" value="1"/>
</dbReference>
<feature type="domain" description="Pectate lyase" evidence="9">
    <location>
        <begin position="68"/>
        <end position="266"/>
    </location>
</feature>
<dbReference type="InterPro" id="IPR045032">
    <property type="entry name" value="PEL"/>
</dbReference>